<dbReference type="Pfam" id="PF02384">
    <property type="entry name" value="N6_Mtase"/>
    <property type="match status" value="1"/>
</dbReference>
<evidence type="ECO:0000259" key="9">
    <source>
        <dbReference type="Pfam" id="PF12161"/>
    </source>
</evidence>
<feature type="domain" description="N6 adenine-specific DNA methyltransferase N-terminal" evidence="9">
    <location>
        <begin position="13"/>
        <end position="166"/>
    </location>
</feature>
<dbReference type="EMBL" id="JAUEPL010000011">
    <property type="protein sequence ID" value="MDN3294518.1"/>
    <property type="molecule type" value="Genomic_DNA"/>
</dbReference>
<evidence type="ECO:0000256" key="3">
    <source>
        <dbReference type="ARBA" id="ARBA00022603"/>
    </source>
</evidence>
<dbReference type="InterPro" id="IPR002052">
    <property type="entry name" value="DNA_methylase_N6_adenine_CS"/>
</dbReference>
<dbReference type="Proteomes" id="UP001174050">
    <property type="component" value="Unassembled WGS sequence"/>
</dbReference>
<dbReference type="InterPro" id="IPR022749">
    <property type="entry name" value="D12N6_MeTrfase_N"/>
</dbReference>
<sequence length="526" mass="58496">MPPQSKEAQRAELHKTIWRIANDLRGSVDGWDFKSYVLGMLFYRFISENLTAYLNKLEREAGDSDFDYTELSDRDAELGRKDTVEEKGFYILPSELFANVRKQAAGDENLNETLARVFKNIEGSALGTDSEDALKGLFDDLDVNSAKLGPTVAKRNEKLVKLLDAIGDLNLGDFNDHAIDSFGDAYEYLMTMYASNAGKSGGEFFTPQEVSELLARITVVGKKSVNKVYDPAVGSGSLLLKFAKVLGKDNVRQGFFGQEINLTTYNLARINMFLHDINYEKFELAHGDTLTDPQHWDDEPFEAIVSNPPYSIKWDGAANPLLINDPRYSPAGVLAPKSKADLAFTMHMLSWLAVNGTAAIVQFPGALYRGGAEQKIRKYLVDNNYVDTVIELPPDLFFGTTISTCVLILKKSKKDNSVLFIDASAEFKRLGNKNKLLPEHQQKILNAFTAREDADHFTKLVPNDDIATNGYNLTVSSYVEEEDTTEAIDIIELNERIAGIVKRQTELRTQIDAIVADLEAGGNALV</sequence>
<evidence type="ECO:0000256" key="1">
    <source>
        <dbReference type="ARBA" id="ARBA00006594"/>
    </source>
</evidence>
<reference evidence="10" key="1">
    <citation type="submission" date="2023-06" db="EMBL/GenBank/DDBJ databases">
        <title>WGS-Sequencing of Streptomyces ficellus isolate 21 collected from sand in Gara Djebilet Iron Mine in Algeria.</title>
        <authorList>
            <person name="Zegers G.P."/>
            <person name="Gomez A."/>
            <person name="Gueddou A."/>
            <person name="Zahara A.F."/>
            <person name="Worth M."/>
            <person name="Sevigny J.L."/>
            <person name="Tisa L."/>
        </authorList>
    </citation>
    <scope>NUCLEOTIDE SEQUENCE</scope>
    <source>
        <strain evidence="10">AS11</strain>
    </source>
</reference>
<evidence type="ECO:0000256" key="5">
    <source>
        <dbReference type="ARBA" id="ARBA00022691"/>
    </source>
</evidence>
<dbReference type="PROSITE" id="PS00092">
    <property type="entry name" value="N6_MTASE"/>
    <property type="match status" value="1"/>
</dbReference>
<comment type="similarity">
    <text evidence="1">Belongs to the N(4)/N(6)-methyltransferase family.</text>
</comment>
<dbReference type="Pfam" id="PF12161">
    <property type="entry name" value="HsdM_N"/>
    <property type="match status" value="1"/>
</dbReference>
<proteinExistence type="inferred from homology"/>
<feature type="domain" description="DNA methylase adenine-specific" evidence="8">
    <location>
        <begin position="178"/>
        <end position="486"/>
    </location>
</feature>
<dbReference type="InterPro" id="IPR004546">
    <property type="entry name" value="Restrct_endonuc_T1M"/>
</dbReference>
<dbReference type="PANTHER" id="PTHR42933">
    <property type="entry name" value="SLR6095 PROTEIN"/>
    <property type="match status" value="1"/>
</dbReference>
<dbReference type="RefSeq" id="WP_290111560.1">
    <property type="nucleotide sequence ID" value="NZ_JAUEPL010000011.1"/>
</dbReference>
<organism evidence="10 11">
    <name type="scientific">Streptomyces ficellus</name>
    <dbReference type="NCBI Taxonomy" id="1977088"/>
    <lineage>
        <taxon>Bacteria</taxon>
        <taxon>Bacillati</taxon>
        <taxon>Actinomycetota</taxon>
        <taxon>Actinomycetes</taxon>
        <taxon>Kitasatosporales</taxon>
        <taxon>Streptomycetaceae</taxon>
        <taxon>Streptomyces</taxon>
    </lineage>
</organism>
<comment type="caution">
    <text evidence="10">The sequence shown here is derived from an EMBL/GenBank/DDBJ whole genome shotgun (WGS) entry which is preliminary data.</text>
</comment>
<dbReference type="GO" id="GO:0009007">
    <property type="term" value="F:site-specific DNA-methyltransferase (adenine-specific) activity"/>
    <property type="evidence" value="ECO:0007669"/>
    <property type="project" value="UniProtKB-EC"/>
</dbReference>
<dbReference type="Gene3D" id="1.20.1260.30">
    <property type="match status" value="1"/>
</dbReference>
<evidence type="ECO:0000313" key="10">
    <source>
        <dbReference type="EMBL" id="MDN3294518.1"/>
    </source>
</evidence>
<dbReference type="GO" id="GO:0032259">
    <property type="term" value="P:methylation"/>
    <property type="evidence" value="ECO:0007669"/>
    <property type="project" value="UniProtKB-KW"/>
</dbReference>
<dbReference type="InterPro" id="IPR038333">
    <property type="entry name" value="T1MK-like_N_sf"/>
</dbReference>
<evidence type="ECO:0000256" key="7">
    <source>
        <dbReference type="ARBA" id="ARBA00047942"/>
    </source>
</evidence>
<accession>A0ABT7Z4W8</accession>
<keyword evidence="5" id="KW-0949">S-adenosyl-L-methionine</keyword>
<protein>
    <recommendedName>
        <fullName evidence="2">site-specific DNA-methyltransferase (adenine-specific)</fullName>
        <ecNumber evidence="2">2.1.1.72</ecNumber>
    </recommendedName>
</protein>
<dbReference type="InterPro" id="IPR051537">
    <property type="entry name" value="DNA_Adenine_Mtase"/>
</dbReference>
<dbReference type="EC" id="2.1.1.72" evidence="2"/>
<keyword evidence="3 10" id="KW-0489">Methyltransferase</keyword>
<dbReference type="NCBIfam" id="TIGR00497">
    <property type="entry name" value="hsdM"/>
    <property type="match status" value="1"/>
</dbReference>
<evidence type="ECO:0000313" key="11">
    <source>
        <dbReference type="Proteomes" id="UP001174050"/>
    </source>
</evidence>
<name>A0ABT7Z4W8_9ACTN</name>
<gene>
    <name evidence="10" type="ORF">QWM81_10730</name>
</gene>
<dbReference type="PRINTS" id="PR00507">
    <property type="entry name" value="N12N6MTFRASE"/>
</dbReference>
<evidence type="ECO:0000256" key="4">
    <source>
        <dbReference type="ARBA" id="ARBA00022679"/>
    </source>
</evidence>
<dbReference type="PANTHER" id="PTHR42933:SF1">
    <property type="entry name" value="SITE-SPECIFIC DNA-METHYLTRANSFERASE (ADENINE-SPECIFIC)"/>
    <property type="match status" value="1"/>
</dbReference>
<keyword evidence="6" id="KW-0680">Restriction system</keyword>
<dbReference type="InterPro" id="IPR029063">
    <property type="entry name" value="SAM-dependent_MTases_sf"/>
</dbReference>
<evidence type="ECO:0000256" key="6">
    <source>
        <dbReference type="ARBA" id="ARBA00022747"/>
    </source>
</evidence>
<dbReference type="InterPro" id="IPR003356">
    <property type="entry name" value="DNA_methylase_A-5"/>
</dbReference>
<comment type="catalytic activity">
    <reaction evidence="7">
        <text>a 2'-deoxyadenosine in DNA + S-adenosyl-L-methionine = an N(6)-methyl-2'-deoxyadenosine in DNA + S-adenosyl-L-homocysteine + H(+)</text>
        <dbReference type="Rhea" id="RHEA:15197"/>
        <dbReference type="Rhea" id="RHEA-COMP:12418"/>
        <dbReference type="Rhea" id="RHEA-COMP:12419"/>
        <dbReference type="ChEBI" id="CHEBI:15378"/>
        <dbReference type="ChEBI" id="CHEBI:57856"/>
        <dbReference type="ChEBI" id="CHEBI:59789"/>
        <dbReference type="ChEBI" id="CHEBI:90615"/>
        <dbReference type="ChEBI" id="CHEBI:90616"/>
        <dbReference type="EC" id="2.1.1.72"/>
    </reaction>
</comment>
<keyword evidence="4 10" id="KW-0808">Transferase</keyword>
<keyword evidence="11" id="KW-1185">Reference proteome</keyword>
<evidence type="ECO:0000259" key="8">
    <source>
        <dbReference type="Pfam" id="PF02384"/>
    </source>
</evidence>
<evidence type="ECO:0000256" key="2">
    <source>
        <dbReference type="ARBA" id="ARBA00011900"/>
    </source>
</evidence>
<dbReference type="Gene3D" id="3.40.50.150">
    <property type="entry name" value="Vaccinia Virus protein VP39"/>
    <property type="match status" value="1"/>
</dbReference>
<dbReference type="SUPFAM" id="SSF53335">
    <property type="entry name" value="S-adenosyl-L-methionine-dependent methyltransferases"/>
    <property type="match status" value="1"/>
</dbReference>